<evidence type="ECO:0000313" key="3">
    <source>
        <dbReference type="Proteomes" id="UP000689195"/>
    </source>
</evidence>
<reference evidence="2" key="1">
    <citation type="submission" date="2021-01" db="EMBL/GenBank/DDBJ databases">
        <authorList>
            <consortium name="Genoscope - CEA"/>
            <person name="William W."/>
        </authorList>
    </citation>
    <scope>NUCLEOTIDE SEQUENCE</scope>
</reference>
<dbReference type="AlphaFoldDB" id="A0A8S1W6U5"/>
<evidence type="ECO:0000313" key="2">
    <source>
        <dbReference type="EMBL" id="CAD8183619.1"/>
    </source>
</evidence>
<dbReference type="EMBL" id="CAJJDO010000081">
    <property type="protein sequence ID" value="CAD8183619.1"/>
    <property type="molecule type" value="Genomic_DNA"/>
</dbReference>
<evidence type="ECO:0008006" key="4">
    <source>
        <dbReference type="Google" id="ProtNLM"/>
    </source>
</evidence>
<protein>
    <recommendedName>
        <fullName evidence="4">Transmembrane protein</fullName>
    </recommendedName>
</protein>
<accession>A0A8S1W6U5</accession>
<keyword evidence="1" id="KW-0812">Transmembrane</keyword>
<keyword evidence="1" id="KW-0472">Membrane</keyword>
<organism evidence="2 3">
    <name type="scientific">Paramecium pentaurelia</name>
    <dbReference type="NCBI Taxonomy" id="43138"/>
    <lineage>
        <taxon>Eukaryota</taxon>
        <taxon>Sar</taxon>
        <taxon>Alveolata</taxon>
        <taxon>Ciliophora</taxon>
        <taxon>Intramacronucleata</taxon>
        <taxon>Oligohymenophorea</taxon>
        <taxon>Peniculida</taxon>
        <taxon>Parameciidae</taxon>
        <taxon>Paramecium</taxon>
    </lineage>
</organism>
<sequence>MEKQHSVIFTIGVLLSFLFSSKFDINEGTLNIKLTIQTIQWIMISLILVVIQHLYSRRKIPSQPQQEIILKQIKYIDSPILPRKEAALIDELFILSKEDSCFDIGKQLKSKITQNQTDFDEISITSSLKKRSNSIAREGLQRKVSFDESQNKIHTYNKNNRQETRNFESSFQAIKQDKQKKNELVKQKRKEENFKKLNINDINKKGRKIKSSLDENLSQSSYQSIFQLQQSYYFFTQYFT</sequence>
<feature type="transmembrane region" description="Helical" evidence="1">
    <location>
        <begin position="38"/>
        <end position="55"/>
    </location>
</feature>
<gene>
    <name evidence="2" type="ORF">PPENT_87.1.T0810091</name>
</gene>
<dbReference type="Proteomes" id="UP000689195">
    <property type="component" value="Unassembled WGS sequence"/>
</dbReference>
<evidence type="ECO:0000256" key="1">
    <source>
        <dbReference type="SAM" id="Phobius"/>
    </source>
</evidence>
<keyword evidence="1" id="KW-1133">Transmembrane helix</keyword>
<proteinExistence type="predicted"/>
<name>A0A8S1W6U5_9CILI</name>
<comment type="caution">
    <text evidence="2">The sequence shown here is derived from an EMBL/GenBank/DDBJ whole genome shotgun (WGS) entry which is preliminary data.</text>
</comment>
<keyword evidence="3" id="KW-1185">Reference proteome</keyword>